<evidence type="ECO:0000313" key="8">
    <source>
        <dbReference type="Proteomes" id="UP000506160"/>
    </source>
</evidence>
<gene>
    <name evidence="7" type="ORF">O970_05500</name>
</gene>
<comment type="subcellular location">
    <subcellularLocation>
        <location evidence="1">Membrane</location>
        <topology evidence="1">Multi-pass membrane protein</topology>
    </subcellularLocation>
</comment>
<accession>A0AB94ICH5</accession>
<dbReference type="InterPro" id="IPR052165">
    <property type="entry name" value="Membrane_assoc_protease"/>
</dbReference>
<proteinExistence type="predicted"/>
<evidence type="ECO:0000256" key="4">
    <source>
        <dbReference type="ARBA" id="ARBA00023136"/>
    </source>
</evidence>
<keyword evidence="4 5" id="KW-0472">Membrane</keyword>
<dbReference type="AlphaFoldDB" id="A0AB94ICH5"/>
<dbReference type="EMBL" id="AWGA01000055">
    <property type="protein sequence ID" value="TEA27118.1"/>
    <property type="molecule type" value="Genomic_DNA"/>
</dbReference>
<feature type="transmembrane region" description="Helical" evidence="5">
    <location>
        <begin position="33"/>
        <end position="52"/>
    </location>
</feature>
<dbReference type="Proteomes" id="UP000506160">
    <property type="component" value="Unassembled WGS sequence"/>
</dbReference>
<dbReference type="PANTHER" id="PTHR33507:SF3">
    <property type="entry name" value="INNER MEMBRANE PROTEIN YBBJ"/>
    <property type="match status" value="1"/>
</dbReference>
<evidence type="ECO:0000256" key="3">
    <source>
        <dbReference type="ARBA" id="ARBA00022989"/>
    </source>
</evidence>
<keyword evidence="2 5" id="KW-0812">Transmembrane</keyword>
<reference evidence="7 8" key="1">
    <citation type="journal article" date="2014" name="Appl. Environ. Microbiol.">
        <title>Genomic features of a bumble bee symbiont reflect its host environment.</title>
        <authorList>
            <person name="Martinson V.G."/>
            <person name="Magoc T."/>
            <person name="Koch H."/>
            <person name="Salzberg S.L."/>
            <person name="Moran N.A."/>
        </authorList>
    </citation>
    <scope>NUCLEOTIDE SEQUENCE [LARGE SCALE GENOMIC DNA]</scope>
    <source>
        <strain evidence="7 8">Bimp</strain>
    </source>
</reference>
<keyword evidence="8" id="KW-1185">Reference proteome</keyword>
<protein>
    <submittedName>
        <fullName evidence="7">NfeD family protein</fullName>
    </submittedName>
</protein>
<name>A0AB94ICH5_9GAMM</name>
<dbReference type="GO" id="GO:0005886">
    <property type="term" value="C:plasma membrane"/>
    <property type="evidence" value="ECO:0007669"/>
    <property type="project" value="TreeGrafter"/>
</dbReference>
<evidence type="ECO:0000256" key="2">
    <source>
        <dbReference type="ARBA" id="ARBA00022692"/>
    </source>
</evidence>
<feature type="transmembrane region" description="Helical" evidence="5">
    <location>
        <begin position="6"/>
        <end position="26"/>
    </location>
</feature>
<keyword evidence="3 5" id="KW-1133">Transmembrane helix</keyword>
<dbReference type="InterPro" id="IPR012340">
    <property type="entry name" value="NA-bd_OB-fold"/>
</dbReference>
<sequence>MNSLLDSFVISSSVVFWTLGGLLLIFELLGTSGYALWSGLAAIFVGVMAWLFPQLSWSILWLLWAIATLIIAYLWWLWLQSRSRRQQNQFELNQPQSELIGLKTVIVEPIIAGRGRVKINDGSWLANCDQDLPAGTLVEVIAVNGLVLHVQQIA</sequence>
<evidence type="ECO:0000259" key="6">
    <source>
        <dbReference type="Pfam" id="PF01957"/>
    </source>
</evidence>
<dbReference type="Pfam" id="PF01957">
    <property type="entry name" value="NfeD"/>
    <property type="match status" value="1"/>
</dbReference>
<evidence type="ECO:0000256" key="5">
    <source>
        <dbReference type="SAM" id="Phobius"/>
    </source>
</evidence>
<dbReference type="Gene3D" id="2.40.50.140">
    <property type="entry name" value="Nucleic acid-binding proteins"/>
    <property type="match status" value="1"/>
</dbReference>
<dbReference type="PANTHER" id="PTHR33507">
    <property type="entry name" value="INNER MEMBRANE PROTEIN YBBJ"/>
    <property type="match status" value="1"/>
</dbReference>
<comment type="caution">
    <text evidence="7">The sequence shown here is derived from an EMBL/GenBank/DDBJ whole genome shotgun (WGS) entry which is preliminary data.</text>
</comment>
<feature type="domain" description="NfeD-like C-terminal" evidence="6">
    <location>
        <begin position="98"/>
        <end position="151"/>
    </location>
</feature>
<evidence type="ECO:0000256" key="1">
    <source>
        <dbReference type="ARBA" id="ARBA00004141"/>
    </source>
</evidence>
<evidence type="ECO:0000313" key="7">
    <source>
        <dbReference type="EMBL" id="TEA27118.1"/>
    </source>
</evidence>
<dbReference type="SUPFAM" id="SSF141322">
    <property type="entry name" value="NfeD domain-like"/>
    <property type="match status" value="1"/>
</dbReference>
<dbReference type="InterPro" id="IPR002810">
    <property type="entry name" value="NfeD-like_C"/>
</dbReference>
<dbReference type="RefSeq" id="WP_024496137.1">
    <property type="nucleotide sequence ID" value="NZ_AWGA01000055.1"/>
</dbReference>
<feature type="transmembrane region" description="Helical" evidence="5">
    <location>
        <begin position="58"/>
        <end position="79"/>
    </location>
</feature>
<organism evidence="7 8">
    <name type="scientific">Candidatus Schmidhempelia bombi str. Bimp</name>
    <dbReference type="NCBI Taxonomy" id="1387197"/>
    <lineage>
        <taxon>Bacteria</taxon>
        <taxon>Pseudomonadati</taxon>
        <taxon>Pseudomonadota</taxon>
        <taxon>Gammaproteobacteria</taxon>
        <taxon>Orbales</taxon>
        <taxon>Orbaceae</taxon>
        <taxon>Candidatus Schmidhempelia</taxon>
    </lineage>
</organism>